<comment type="caution">
    <text evidence="1">The sequence shown here is derived from an EMBL/GenBank/DDBJ whole genome shotgun (WGS) entry which is preliminary data.</text>
</comment>
<reference evidence="1 2" key="1">
    <citation type="submission" date="2011-10" db="EMBL/GenBank/DDBJ databases">
        <title>The Genome Sequence of Prevotella histicola F0411.</title>
        <authorList>
            <consortium name="The Broad Institute Genome Sequencing Platform"/>
            <person name="Earl A."/>
            <person name="Ward D."/>
            <person name="Feldgarden M."/>
            <person name="Gevers D."/>
            <person name="Izard J."/>
            <person name="Ganesan A."/>
            <person name="Blanton J.M."/>
            <person name="Baranova O.V."/>
            <person name="Tanner A.C."/>
            <person name="Mathney J.M.J."/>
            <person name="Dewhirst F.E."/>
            <person name="Young S.K."/>
            <person name="Zeng Q."/>
            <person name="Gargeya S."/>
            <person name="Fitzgerald M."/>
            <person name="Haas B."/>
            <person name="Abouelleil A."/>
            <person name="Alvarado L."/>
            <person name="Arachchi H.M."/>
            <person name="Berlin A."/>
            <person name="Brown A."/>
            <person name="Chapman S.B."/>
            <person name="Chen Z."/>
            <person name="Dunbar C."/>
            <person name="Freedman E."/>
            <person name="Gearin G."/>
            <person name="Gellesch M."/>
            <person name="Goldberg J."/>
            <person name="Griggs A."/>
            <person name="Gujja S."/>
            <person name="Heiman D."/>
            <person name="Howarth C."/>
            <person name="Larson L."/>
            <person name="Lui A."/>
            <person name="MacDonald P.J.P."/>
            <person name="Montmayeur A."/>
            <person name="Murphy C."/>
            <person name="Neiman D."/>
            <person name="Pearson M."/>
            <person name="Priest M."/>
            <person name="Roberts A."/>
            <person name="Saif S."/>
            <person name="Shea T."/>
            <person name="Shenoy N."/>
            <person name="Sisk P."/>
            <person name="Stolte C."/>
            <person name="Sykes S."/>
            <person name="Wortman J."/>
            <person name="Nusbaum C."/>
            <person name="Birren B."/>
        </authorList>
    </citation>
    <scope>NUCLEOTIDE SEQUENCE [LARGE SCALE GENOMIC DNA]</scope>
    <source>
        <strain evidence="1 2">F0411</strain>
    </source>
</reference>
<organism evidence="1 2">
    <name type="scientific">Prevotella histicola F0411</name>
    <dbReference type="NCBI Taxonomy" id="857291"/>
    <lineage>
        <taxon>Bacteria</taxon>
        <taxon>Pseudomonadati</taxon>
        <taxon>Bacteroidota</taxon>
        <taxon>Bacteroidia</taxon>
        <taxon>Bacteroidales</taxon>
        <taxon>Prevotellaceae</taxon>
        <taxon>Prevotella</taxon>
    </lineage>
</organism>
<evidence type="ECO:0000313" key="2">
    <source>
        <dbReference type="Proteomes" id="UP000004597"/>
    </source>
</evidence>
<proteinExistence type="predicted"/>
<keyword evidence="2" id="KW-1185">Reference proteome</keyword>
<dbReference type="Proteomes" id="UP000004597">
    <property type="component" value="Unassembled WGS sequence"/>
</dbReference>
<dbReference type="HOGENOM" id="CLU_3274498_0_0_10"/>
<name>G6AJ04_9BACT</name>
<dbReference type="AlphaFoldDB" id="G6AJ04"/>
<dbReference type="EMBL" id="AFXP01000024">
    <property type="protein sequence ID" value="EHG15208.1"/>
    <property type="molecule type" value="Genomic_DNA"/>
</dbReference>
<sequence>MNFNLKDFAKIAKIIDSTKENKLFYKTVKSIYMTNYIWIWR</sequence>
<accession>G6AJ04</accession>
<gene>
    <name evidence="1" type="ORF">HMPREF9138_02081</name>
</gene>
<protein>
    <submittedName>
        <fullName evidence="1">Uncharacterized protein</fullName>
    </submittedName>
</protein>
<evidence type="ECO:0000313" key="1">
    <source>
        <dbReference type="EMBL" id="EHG15208.1"/>
    </source>
</evidence>